<accession>A0A504U8E3</accession>
<dbReference type="AlphaFoldDB" id="A0A504U8E3"/>
<comment type="caution">
    <text evidence="1">The sequence shown here is derived from an EMBL/GenBank/DDBJ whole genome shotgun (WGS) entry which is preliminary data.</text>
</comment>
<name>A0A504U8E3_9HYPH</name>
<dbReference type="RefSeq" id="WP_140827104.1">
    <property type="nucleotide sequence ID" value="NZ_VFYP01000001.1"/>
</dbReference>
<evidence type="ECO:0000313" key="1">
    <source>
        <dbReference type="EMBL" id="TPP10789.1"/>
    </source>
</evidence>
<organism evidence="1 2">
    <name type="scientific">Rhizobium glycinendophyticum</name>
    <dbReference type="NCBI Taxonomy" id="2589807"/>
    <lineage>
        <taxon>Bacteria</taxon>
        <taxon>Pseudomonadati</taxon>
        <taxon>Pseudomonadota</taxon>
        <taxon>Alphaproteobacteria</taxon>
        <taxon>Hyphomicrobiales</taxon>
        <taxon>Rhizobiaceae</taxon>
        <taxon>Rhizobium/Agrobacterium group</taxon>
        <taxon>Rhizobium</taxon>
    </lineage>
</organism>
<keyword evidence="2" id="KW-1185">Reference proteome</keyword>
<dbReference type="OrthoDB" id="7767499at2"/>
<gene>
    <name evidence="1" type="ORF">FJQ55_08100</name>
</gene>
<evidence type="ECO:0000313" key="2">
    <source>
        <dbReference type="Proteomes" id="UP000316429"/>
    </source>
</evidence>
<protein>
    <recommendedName>
        <fullName evidence="3">3-deoxy-manno-octulosonate cytidylyltransferase</fullName>
    </recommendedName>
</protein>
<reference evidence="1 2" key="1">
    <citation type="submission" date="2019-06" db="EMBL/GenBank/DDBJ databases">
        <title>Rhizobium sp. CL12 isolated from roots of soybean.</title>
        <authorList>
            <person name="Wang C."/>
        </authorList>
    </citation>
    <scope>NUCLEOTIDE SEQUENCE [LARGE SCALE GENOMIC DNA]</scope>
    <source>
        <strain evidence="1 2">CL12</strain>
    </source>
</reference>
<dbReference type="Proteomes" id="UP000316429">
    <property type="component" value="Unassembled WGS sequence"/>
</dbReference>
<sequence length="269" mass="30756">MNDFKQILAGYDVIALVANNERIDVEQLATQMPERTLFVFFTGCEKILRRRFERDSALCHRLRNETTFLKGQKYFDMAHSLLPENLKATVGVIAGSGKAVVSEKPRQRQTNLTPFLIDFDYEFPGFYPEDRMPSTGFALAMWLIEHCRDAKIALCGFTGVAGVKYSVYPAHDWTFEQTLLELMNLDGRLFRAEDRHKPGSGGSFARIKARYPQFSDAQIGLVASQVLASRFTGMEWQMAKLWDRNGRWQRLAANGLRRLKRAFSLRLGS</sequence>
<evidence type="ECO:0008006" key="3">
    <source>
        <dbReference type="Google" id="ProtNLM"/>
    </source>
</evidence>
<proteinExistence type="predicted"/>
<dbReference type="EMBL" id="VFYP01000001">
    <property type="protein sequence ID" value="TPP10789.1"/>
    <property type="molecule type" value="Genomic_DNA"/>
</dbReference>